<protein>
    <recommendedName>
        <fullName evidence="3">SGNH/GDSL hydrolase family protein</fullName>
    </recommendedName>
</protein>
<dbReference type="OrthoDB" id="7599050at2"/>
<keyword evidence="2" id="KW-1185">Reference proteome</keyword>
<dbReference type="RefSeq" id="WP_079715348.1">
    <property type="nucleotide sequence ID" value="NZ_FUYS01000001.1"/>
</dbReference>
<dbReference type="EMBL" id="FUYS01000001">
    <property type="protein sequence ID" value="SKB30558.1"/>
    <property type="molecule type" value="Genomic_DNA"/>
</dbReference>
<dbReference type="STRING" id="623280.SAMN05660226_00640"/>
<dbReference type="InterPro" id="IPR036514">
    <property type="entry name" value="SGNH_hydro_sf"/>
</dbReference>
<proteinExistence type="predicted"/>
<name>A0A1T5A6K3_9SPHI</name>
<evidence type="ECO:0008006" key="3">
    <source>
        <dbReference type="Google" id="ProtNLM"/>
    </source>
</evidence>
<accession>A0A1T5A6K3</accession>
<dbReference type="GO" id="GO:0016788">
    <property type="term" value="F:hydrolase activity, acting on ester bonds"/>
    <property type="evidence" value="ECO:0007669"/>
    <property type="project" value="UniProtKB-ARBA"/>
</dbReference>
<dbReference type="AlphaFoldDB" id="A0A1T5A6K3"/>
<sequence>MLTKKLPLLVISLVCCVVVAELVLRYHYGFCDAVLIREDPDYEYIAQPGQNRFRFKKHIKTNAVSMRSDEIDAAAAIILGFGDSFINGGTVTDHNSLATTLLSDTLTSLSGKKIQFLNISAGTWGPDNCFAYLNRHGNFGARAIFLFVSSHDAYDNMTFDKVVGVDNSFPNKQYTFALSELMERYVIPTIKDKLAQKELGSEKTEVNKHTNSDKFNSGFSSFASYSKEFNIPLTIYLHAEQSELGAGSYNEQGKEIIEFAEGNQIPLIKDLELGLSSDEFRDYIHINDNGQRKLAARVLSYMQRNMMIGH</sequence>
<organism evidence="1 2">
    <name type="scientific">Parapedobacter luteus</name>
    <dbReference type="NCBI Taxonomy" id="623280"/>
    <lineage>
        <taxon>Bacteria</taxon>
        <taxon>Pseudomonadati</taxon>
        <taxon>Bacteroidota</taxon>
        <taxon>Sphingobacteriia</taxon>
        <taxon>Sphingobacteriales</taxon>
        <taxon>Sphingobacteriaceae</taxon>
        <taxon>Parapedobacter</taxon>
    </lineage>
</organism>
<evidence type="ECO:0000313" key="1">
    <source>
        <dbReference type="EMBL" id="SKB30558.1"/>
    </source>
</evidence>
<gene>
    <name evidence="1" type="ORF">SAMN05660226_00640</name>
</gene>
<evidence type="ECO:0000313" key="2">
    <source>
        <dbReference type="Proteomes" id="UP000190541"/>
    </source>
</evidence>
<reference evidence="1 2" key="1">
    <citation type="submission" date="2017-02" db="EMBL/GenBank/DDBJ databases">
        <authorList>
            <person name="Peterson S.W."/>
        </authorList>
    </citation>
    <scope>NUCLEOTIDE SEQUENCE [LARGE SCALE GENOMIC DNA]</scope>
    <source>
        <strain evidence="1 2">DSM 22899</strain>
    </source>
</reference>
<dbReference type="SUPFAM" id="SSF52266">
    <property type="entry name" value="SGNH hydrolase"/>
    <property type="match status" value="1"/>
</dbReference>
<dbReference type="Proteomes" id="UP000190541">
    <property type="component" value="Unassembled WGS sequence"/>
</dbReference>
<dbReference type="Gene3D" id="3.40.50.1110">
    <property type="entry name" value="SGNH hydrolase"/>
    <property type="match status" value="1"/>
</dbReference>